<reference evidence="2" key="1">
    <citation type="submission" date="2016-10" db="EMBL/GenBank/DDBJ databases">
        <authorList>
            <person name="Varghese N."/>
            <person name="Submissions S."/>
        </authorList>
    </citation>
    <scope>NUCLEOTIDE SEQUENCE [LARGE SCALE GENOMIC DNA]</scope>
    <source>
        <strain evidence="2">CGMCC 1.7062</strain>
    </source>
</reference>
<evidence type="ECO:0000313" key="1">
    <source>
        <dbReference type="EMBL" id="SEG21687.1"/>
    </source>
</evidence>
<dbReference type="AlphaFoldDB" id="A0A1H5YDI9"/>
<organism evidence="1 2">
    <name type="scientific">Vibrio hangzhouensis</name>
    <dbReference type="NCBI Taxonomy" id="462991"/>
    <lineage>
        <taxon>Bacteria</taxon>
        <taxon>Pseudomonadati</taxon>
        <taxon>Pseudomonadota</taxon>
        <taxon>Gammaproteobacteria</taxon>
        <taxon>Vibrionales</taxon>
        <taxon>Vibrionaceae</taxon>
        <taxon>Vibrio</taxon>
    </lineage>
</organism>
<dbReference type="Proteomes" id="UP000236721">
    <property type="component" value="Unassembled WGS sequence"/>
</dbReference>
<dbReference type="OrthoDB" id="5906096at2"/>
<evidence type="ECO:0000313" key="2">
    <source>
        <dbReference type="Proteomes" id="UP000236721"/>
    </source>
</evidence>
<sequence>MTELIAKFAGCESPAQEKATLYALGALRQSSQARNQFTASTCGFFGSNFLEWESEQAEKLKLAEQLTPYRVKTISEHLREAAAQAGNNSLVKGRKSRTEGKKQFYAASRFRNRMKSLEKSLSVPLVFNPEKYHRAPYSATFADVAKGEVRNSNNKRSLADKKPLVKVQLQRRDWSQQTRVQQIVETPAGNAPDQNSGDRFTEKLTSRAVKNIFESGAYVAIKHGGFKTFLTLTFDSARRRRVLDGTDFTSEGLPYSPVEFKQNFADPVKDIAGPYTAFEWYKGKARKPKLMNQNGDIAGDYCPTFARPEKLWQVIGAKTTIGAEVSKLVNALKKLRRRGFKANITERDSQSGRLYCPIPRIEASVLADPSDFHYLWVAECPANDDGEPNPHVHLLMDWDMAPELFIPWAERIEKLWGNGFAKLERIRQPKAAGTYIIKAVGYAAKGSNADQGIIRGNRYNMAACSRAPSWETLASFEAGNMAGIISELGYKLDQWKKPIKRCIKRHQKRLENSIAGMAVAKNKGDITTKNKLQRKIKWLESEIKQASNSLKNQRMHVSANNRFSITFDDNANLRVDQFLRWAAGARGWSMRPLYAEDDLADIRLQAQELYQDDYQTFLERQAYWSALLNDDNAKNCVHPHYIEQQQSLAWDLWERAATFYH</sequence>
<keyword evidence="2" id="KW-1185">Reference proteome</keyword>
<dbReference type="EMBL" id="FNVG01000009">
    <property type="protein sequence ID" value="SEG21687.1"/>
    <property type="molecule type" value="Genomic_DNA"/>
</dbReference>
<dbReference type="RefSeq" id="WP_103880318.1">
    <property type="nucleotide sequence ID" value="NZ_FNVG01000009.1"/>
</dbReference>
<name>A0A1H5YDI9_9VIBR</name>
<proteinExistence type="predicted"/>
<protein>
    <submittedName>
        <fullName evidence="1">Uncharacterized protein</fullName>
    </submittedName>
</protein>
<accession>A0A1H5YDI9</accession>
<gene>
    <name evidence="1" type="ORF">SAMN04488244_10914</name>
</gene>